<name>A0A2T9XXC1_9FUNG</name>
<comment type="caution">
    <text evidence="1">The sequence shown here is derived from an EMBL/GenBank/DDBJ whole genome shotgun (WGS) entry which is preliminary data.</text>
</comment>
<dbReference type="EMBL" id="MBFS01003838">
    <property type="protein sequence ID" value="PVU84727.1"/>
    <property type="molecule type" value="Genomic_DNA"/>
</dbReference>
<reference evidence="1 2" key="1">
    <citation type="journal article" date="2018" name="MBio">
        <title>Comparative Genomics Reveals the Core Gene Toolbox for the Fungus-Insect Symbiosis.</title>
        <authorList>
            <person name="Wang Y."/>
            <person name="Stata M."/>
            <person name="Wang W."/>
            <person name="Stajich J.E."/>
            <person name="White M.M."/>
            <person name="Moncalvo J.M."/>
        </authorList>
    </citation>
    <scope>NUCLEOTIDE SEQUENCE [LARGE SCALE GENOMIC DNA]</scope>
    <source>
        <strain evidence="1 2">SC-DP-2</strain>
    </source>
</reference>
<evidence type="ECO:0000313" key="2">
    <source>
        <dbReference type="Proteomes" id="UP000245609"/>
    </source>
</evidence>
<proteinExistence type="predicted"/>
<protein>
    <submittedName>
        <fullName evidence="1">Uncharacterized protein</fullName>
    </submittedName>
</protein>
<evidence type="ECO:0000313" key="1">
    <source>
        <dbReference type="EMBL" id="PVU84727.1"/>
    </source>
</evidence>
<keyword evidence="2" id="KW-1185">Reference proteome</keyword>
<dbReference type="AlphaFoldDB" id="A0A2T9XXC1"/>
<sequence length="71" mass="7987">MTPPRAWDNTSVDIKFGTNLLEYDVRSKNPLTSLKCLGPDRKSKAFILSWSGVTPFADALNPRYLKVFAIN</sequence>
<gene>
    <name evidence="1" type="ORF">BB560_007282</name>
</gene>
<dbReference type="Proteomes" id="UP000245609">
    <property type="component" value="Unassembled WGS sequence"/>
</dbReference>
<organism evidence="1 2">
    <name type="scientific">Smittium megazygosporum</name>
    <dbReference type="NCBI Taxonomy" id="133381"/>
    <lineage>
        <taxon>Eukaryota</taxon>
        <taxon>Fungi</taxon>
        <taxon>Fungi incertae sedis</taxon>
        <taxon>Zoopagomycota</taxon>
        <taxon>Kickxellomycotina</taxon>
        <taxon>Harpellomycetes</taxon>
        <taxon>Harpellales</taxon>
        <taxon>Legeriomycetaceae</taxon>
        <taxon>Smittium</taxon>
    </lineage>
</organism>
<accession>A0A2T9XXC1</accession>